<reference evidence="2 3" key="1">
    <citation type="submission" date="2020-08" db="EMBL/GenBank/DDBJ databases">
        <title>Sequencing the genomes of 1000 actinobacteria strains.</title>
        <authorList>
            <person name="Klenk H.-P."/>
        </authorList>
    </citation>
    <scope>NUCLEOTIDE SEQUENCE [LARGE SCALE GENOMIC DNA]</scope>
    <source>
        <strain evidence="2 3">DSM 102030</strain>
    </source>
</reference>
<sequence length="39" mass="4372">MKPPRWLYLIMRVAGAGFVAAIFRFLLDAWFDDGGPSGE</sequence>
<evidence type="ECO:0000313" key="3">
    <source>
        <dbReference type="Proteomes" id="UP000523007"/>
    </source>
</evidence>
<evidence type="ECO:0000256" key="1">
    <source>
        <dbReference type="SAM" id="Phobius"/>
    </source>
</evidence>
<dbReference type="Proteomes" id="UP000523007">
    <property type="component" value="Unassembled WGS sequence"/>
</dbReference>
<organism evidence="2 3">
    <name type="scientific">Lipingzhangella halophila</name>
    <dbReference type="NCBI Taxonomy" id="1783352"/>
    <lineage>
        <taxon>Bacteria</taxon>
        <taxon>Bacillati</taxon>
        <taxon>Actinomycetota</taxon>
        <taxon>Actinomycetes</taxon>
        <taxon>Streptosporangiales</taxon>
        <taxon>Nocardiopsidaceae</taxon>
        <taxon>Lipingzhangella</taxon>
    </lineage>
</organism>
<accession>A0A7W7RGA0</accession>
<protein>
    <submittedName>
        <fullName evidence="2">Uncharacterized protein</fullName>
    </submittedName>
</protein>
<keyword evidence="1" id="KW-0812">Transmembrane</keyword>
<keyword evidence="1" id="KW-1133">Transmembrane helix</keyword>
<feature type="transmembrane region" description="Helical" evidence="1">
    <location>
        <begin position="6"/>
        <end position="27"/>
    </location>
</feature>
<dbReference type="EMBL" id="JACHJT010000001">
    <property type="protein sequence ID" value="MBB4931357.1"/>
    <property type="molecule type" value="Genomic_DNA"/>
</dbReference>
<keyword evidence="3" id="KW-1185">Reference proteome</keyword>
<dbReference type="AlphaFoldDB" id="A0A7W7RGA0"/>
<evidence type="ECO:0000313" key="2">
    <source>
        <dbReference type="EMBL" id="MBB4931357.1"/>
    </source>
</evidence>
<name>A0A7W7RGA0_9ACTN</name>
<keyword evidence="1" id="KW-0472">Membrane</keyword>
<comment type="caution">
    <text evidence="2">The sequence shown here is derived from an EMBL/GenBank/DDBJ whole genome shotgun (WGS) entry which is preliminary data.</text>
</comment>
<gene>
    <name evidence="2" type="ORF">F4561_002177</name>
</gene>
<proteinExistence type="predicted"/>